<name>A0ABV9WCR2_9ACTN</name>
<dbReference type="Pfam" id="PF03480">
    <property type="entry name" value="DctP"/>
    <property type="match status" value="1"/>
</dbReference>
<dbReference type="EMBL" id="JBHSIU010000089">
    <property type="protein sequence ID" value="MFC5006037.1"/>
    <property type="molecule type" value="Genomic_DNA"/>
</dbReference>
<keyword evidence="4" id="KW-1185">Reference proteome</keyword>
<evidence type="ECO:0000313" key="3">
    <source>
        <dbReference type="EMBL" id="MFC5006037.1"/>
    </source>
</evidence>
<dbReference type="RefSeq" id="WP_380126630.1">
    <property type="nucleotide sequence ID" value="NZ_JBHSIU010000089.1"/>
</dbReference>
<dbReference type="InterPro" id="IPR018389">
    <property type="entry name" value="DctP_fam"/>
</dbReference>
<feature type="chain" id="PRO_5046752945" evidence="2">
    <location>
        <begin position="18"/>
        <end position="363"/>
    </location>
</feature>
<dbReference type="PANTHER" id="PTHR33376:SF2">
    <property type="entry name" value="DICARBOXYLATE-BINDING PERIPLASMIC PROTEIN"/>
    <property type="match status" value="1"/>
</dbReference>
<feature type="signal peptide" evidence="2">
    <location>
        <begin position="1"/>
        <end position="17"/>
    </location>
</feature>
<comment type="caution">
    <text evidence="3">The sequence shown here is derived from an EMBL/GenBank/DDBJ whole genome shotgun (WGS) entry which is preliminary data.</text>
</comment>
<proteinExistence type="predicted"/>
<evidence type="ECO:0000256" key="1">
    <source>
        <dbReference type="ARBA" id="ARBA00022729"/>
    </source>
</evidence>
<dbReference type="PANTHER" id="PTHR33376">
    <property type="match status" value="1"/>
</dbReference>
<gene>
    <name evidence="3" type="ORF">ACFPIJ_50470</name>
</gene>
<keyword evidence="1 2" id="KW-0732">Signal</keyword>
<dbReference type="InterPro" id="IPR038404">
    <property type="entry name" value="TRAP_DctP_sf"/>
</dbReference>
<evidence type="ECO:0000313" key="4">
    <source>
        <dbReference type="Proteomes" id="UP001595912"/>
    </source>
</evidence>
<reference evidence="4" key="1">
    <citation type="journal article" date="2019" name="Int. J. Syst. Evol. Microbiol.">
        <title>The Global Catalogue of Microorganisms (GCM) 10K type strain sequencing project: providing services to taxonomists for standard genome sequencing and annotation.</title>
        <authorList>
            <consortium name="The Broad Institute Genomics Platform"/>
            <consortium name="The Broad Institute Genome Sequencing Center for Infectious Disease"/>
            <person name="Wu L."/>
            <person name="Ma J."/>
        </authorList>
    </citation>
    <scope>NUCLEOTIDE SEQUENCE [LARGE SCALE GENOMIC DNA]</scope>
    <source>
        <strain evidence="4">CGMCC 4.7152</strain>
    </source>
</reference>
<protein>
    <submittedName>
        <fullName evidence="3">TRAP transporter substrate-binding protein</fullName>
    </submittedName>
</protein>
<evidence type="ECO:0000256" key="2">
    <source>
        <dbReference type="SAM" id="SignalP"/>
    </source>
</evidence>
<accession>A0ABV9WCR2</accession>
<organism evidence="3 4">
    <name type="scientific">Dactylosporangium cerinum</name>
    <dbReference type="NCBI Taxonomy" id="1434730"/>
    <lineage>
        <taxon>Bacteria</taxon>
        <taxon>Bacillati</taxon>
        <taxon>Actinomycetota</taxon>
        <taxon>Actinomycetes</taxon>
        <taxon>Micromonosporales</taxon>
        <taxon>Micromonosporaceae</taxon>
        <taxon>Dactylosporangium</taxon>
    </lineage>
</organism>
<dbReference type="Gene3D" id="3.40.190.170">
    <property type="entry name" value="Bacterial extracellular solute-binding protein, family 7"/>
    <property type="match status" value="1"/>
</dbReference>
<sequence length="363" mass="38087">MDAHCLTVRILAGVVVAAGVLAGAACDAAGVADKTGSNVVVLRFATIDNLNPNGEIIGPPVFVDALQRISGGRLRVTVVDHYGDTAASAESDLVAALDGGALDGGFPATRAFGPAGLHGMEPVEAPFMVNGYAAQRALAGGPAASRLLATLDHSRVIGLGLTVGPVRRLWSVDTPLTDLRHWRGMPIRAFHSSVQADVVRVLGGVPVEASYTFPDLVRAGTLRAAEIDVAQYARNNYGRLLPVLAANVVLWPRMPVIAMSRTRYDALSPKQREWLRAAAREAVQASIDHGYDDSTIADRLCKQGVRVAQASPAQLAELREAVRPVLDRLAGDPATAASMAEVVKATAGTVPEPLVVPAECRLP</sequence>
<dbReference type="Proteomes" id="UP001595912">
    <property type="component" value="Unassembled WGS sequence"/>
</dbReference>